<protein>
    <recommendedName>
        <fullName evidence="8">Xylose isomerase-like TIM barrel domain-containing protein</fullName>
    </recommendedName>
</protein>
<comment type="cofactor">
    <cofactor evidence="1">
        <name>Zn(2+)</name>
        <dbReference type="ChEBI" id="CHEBI:29105"/>
    </cofactor>
</comment>
<dbReference type="Pfam" id="PF01261">
    <property type="entry name" value="AP_endonuc_2"/>
    <property type="match status" value="1"/>
</dbReference>
<dbReference type="EMBL" id="PCTC01000035">
    <property type="protein sequence ID" value="PIP63570.1"/>
    <property type="molecule type" value="Genomic_DNA"/>
</dbReference>
<keyword evidence="3" id="KW-0479">Metal-binding</keyword>
<comment type="similarity">
    <text evidence="2">Belongs to the AP endonuclease 2 family.</text>
</comment>
<dbReference type="AlphaFoldDB" id="A0A2H0C2H2"/>
<dbReference type="GO" id="GO:0008081">
    <property type="term" value="F:phosphoric diester hydrolase activity"/>
    <property type="evidence" value="ECO:0007669"/>
    <property type="project" value="TreeGrafter"/>
</dbReference>
<dbReference type="GO" id="GO:0008270">
    <property type="term" value="F:zinc ion binding"/>
    <property type="evidence" value="ECO:0007669"/>
    <property type="project" value="InterPro"/>
</dbReference>
<dbReference type="GO" id="GO:0006284">
    <property type="term" value="P:base-excision repair"/>
    <property type="evidence" value="ECO:0007669"/>
    <property type="project" value="TreeGrafter"/>
</dbReference>
<dbReference type="InterPro" id="IPR018246">
    <property type="entry name" value="AP_endonuc_F2_Zn_BS"/>
</dbReference>
<evidence type="ECO:0000256" key="4">
    <source>
        <dbReference type="ARBA" id="ARBA00022763"/>
    </source>
</evidence>
<evidence type="ECO:0000313" key="10">
    <source>
        <dbReference type="Proteomes" id="UP000229699"/>
    </source>
</evidence>
<accession>A0A2H0C2H2</accession>
<dbReference type="PANTHER" id="PTHR21445:SF0">
    <property type="entry name" value="APURINIC-APYRIMIDINIC ENDONUCLEASE"/>
    <property type="match status" value="1"/>
</dbReference>
<evidence type="ECO:0000256" key="6">
    <source>
        <dbReference type="ARBA" id="ARBA00022833"/>
    </source>
</evidence>
<dbReference type="InterPro" id="IPR036237">
    <property type="entry name" value="Xyl_isomerase-like_sf"/>
</dbReference>
<proteinExistence type="inferred from homology"/>
<dbReference type="SUPFAM" id="SSF51658">
    <property type="entry name" value="Xylose isomerase-like"/>
    <property type="match status" value="1"/>
</dbReference>
<gene>
    <name evidence="9" type="ORF">COW97_01745</name>
</gene>
<dbReference type="GO" id="GO:0003677">
    <property type="term" value="F:DNA binding"/>
    <property type="evidence" value="ECO:0007669"/>
    <property type="project" value="InterPro"/>
</dbReference>
<keyword evidence="5" id="KW-0378">Hydrolase</keyword>
<dbReference type="NCBIfam" id="TIGR00587">
    <property type="entry name" value="nfo"/>
    <property type="match status" value="1"/>
</dbReference>
<feature type="non-terminal residue" evidence="9">
    <location>
        <position position="1"/>
    </location>
</feature>
<keyword evidence="6" id="KW-0862">Zinc</keyword>
<dbReference type="Proteomes" id="UP000229699">
    <property type="component" value="Unassembled WGS sequence"/>
</dbReference>
<dbReference type="PROSITE" id="PS00730">
    <property type="entry name" value="AP_NUCLEASE_F2_2"/>
    <property type="match status" value="1"/>
</dbReference>
<dbReference type="InterPro" id="IPR001719">
    <property type="entry name" value="AP_endonuc_2"/>
</dbReference>
<dbReference type="InterPro" id="IPR013022">
    <property type="entry name" value="Xyl_isomerase-like_TIM-brl"/>
</dbReference>
<organism evidence="9 10">
    <name type="scientific">Candidatus Roizmanbacteria bacterium CG22_combo_CG10-13_8_21_14_all_34_12</name>
    <dbReference type="NCBI Taxonomy" id="1974860"/>
    <lineage>
        <taxon>Bacteria</taxon>
        <taxon>Candidatus Roizmaniibacteriota</taxon>
    </lineage>
</organism>
<evidence type="ECO:0000313" key="9">
    <source>
        <dbReference type="EMBL" id="PIP63570.1"/>
    </source>
</evidence>
<comment type="caution">
    <text evidence="9">The sequence shown here is derived from an EMBL/GenBank/DDBJ whole genome shotgun (WGS) entry which is preliminary data.</text>
</comment>
<evidence type="ECO:0000256" key="3">
    <source>
        <dbReference type="ARBA" id="ARBA00022723"/>
    </source>
</evidence>
<name>A0A2H0C2H2_9BACT</name>
<evidence type="ECO:0000256" key="5">
    <source>
        <dbReference type="ARBA" id="ARBA00022801"/>
    </source>
</evidence>
<keyword evidence="4" id="KW-0227">DNA damage</keyword>
<dbReference type="PANTHER" id="PTHR21445">
    <property type="entry name" value="ENDONUCLEASE IV ENDODEOXYRIBONUCLEASE IV"/>
    <property type="match status" value="1"/>
</dbReference>
<sequence>SKLSLISELNLASKLKIKGSIVHLGSFKDQKSNIKYQKLISNIKEILKKTPQDTFFIIENSGNRKIGQTLEEIAQIVKDVNNPRVRLCFDTCHLFSNGYKFDTAKELDVFLDKLDKLDLLDKLEVWHLNDSRDEFNSGHDRHDNIGEGKMNIDEFKILLNHKKMKNYPFIIETPGFDGNGPDQKNLDILKSLITS</sequence>
<dbReference type="PROSITE" id="PS00731">
    <property type="entry name" value="AP_NUCLEASE_F2_3"/>
    <property type="match status" value="1"/>
</dbReference>
<evidence type="ECO:0000256" key="7">
    <source>
        <dbReference type="ARBA" id="ARBA00023204"/>
    </source>
</evidence>
<reference evidence="9 10" key="1">
    <citation type="submission" date="2017-09" db="EMBL/GenBank/DDBJ databases">
        <title>Depth-based differentiation of microbial function through sediment-hosted aquifers and enrichment of novel symbionts in the deep terrestrial subsurface.</title>
        <authorList>
            <person name="Probst A.J."/>
            <person name="Ladd B."/>
            <person name="Jarett J.K."/>
            <person name="Geller-Mcgrath D.E."/>
            <person name="Sieber C.M."/>
            <person name="Emerson J.B."/>
            <person name="Anantharaman K."/>
            <person name="Thomas B.C."/>
            <person name="Malmstrom R."/>
            <person name="Stieglmeier M."/>
            <person name="Klingl A."/>
            <person name="Woyke T."/>
            <person name="Ryan C.M."/>
            <person name="Banfield J.F."/>
        </authorList>
    </citation>
    <scope>NUCLEOTIDE SEQUENCE [LARGE SCALE GENOMIC DNA]</scope>
    <source>
        <strain evidence="9">CG22_combo_CG10-13_8_21_14_all_34_12</strain>
    </source>
</reference>
<keyword evidence="7" id="KW-0234">DNA repair</keyword>
<evidence type="ECO:0000259" key="8">
    <source>
        <dbReference type="Pfam" id="PF01261"/>
    </source>
</evidence>
<evidence type="ECO:0000256" key="2">
    <source>
        <dbReference type="ARBA" id="ARBA00005340"/>
    </source>
</evidence>
<dbReference type="PROSITE" id="PS51432">
    <property type="entry name" value="AP_NUCLEASE_F2_4"/>
    <property type="match status" value="1"/>
</dbReference>
<evidence type="ECO:0000256" key="1">
    <source>
        <dbReference type="ARBA" id="ARBA00001947"/>
    </source>
</evidence>
<dbReference type="SMART" id="SM00518">
    <property type="entry name" value="AP2Ec"/>
    <property type="match status" value="1"/>
</dbReference>
<dbReference type="Gene3D" id="3.20.20.150">
    <property type="entry name" value="Divalent-metal-dependent TIM barrel enzymes"/>
    <property type="match status" value="1"/>
</dbReference>
<dbReference type="GO" id="GO:0003906">
    <property type="term" value="F:DNA-(apurinic or apyrimidinic site) endonuclease activity"/>
    <property type="evidence" value="ECO:0007669"/>
    <property type="project" value="TreeGrafter"/>
</dbReference>
<feature type="domain" description="Xylose isomerase-like TIM barrel" evidence="8">
    <location>
        <begin position="5"/>
        <end position="190"/>
    </location>
</feature>